<dbReference type="Gene3D" id="1.20.1560.10">
    <property type="entry name" value="ABC transporter type 1, transmembrane domain"/>
    <property type="match status" value="1"/>
</dbReference>
<evidence type="ECO:0000256" key="3">
    <source>
        <dbReference type="ARBA" id="ARBA00022475"/>
    </source>
</evidence>
<keyword evidence="8" id="KW-0653">Protein transport</keyword>
<evidence type="ECO:0000259" key="16">
    <source>
        <dbReference type="PROSITE" id="PS50990"/>
    </source>
</evidence>
<dbReference type="RefSeq" id="WP_229784265.1">
    <property type="nucleotide sequence ID" value="NZ_BMQB01000010.1"/>
</dbReference>
<dbReference type="InterPro" id="IPR022514">
    <property type="entry name" value="NHPM_micro_ABC1"/>
</dbReference>
<dbReference type="InterPro" id="IPR017871">
    <property type="entry name" value="ABC_transporter-like_CS"/>
</dbReference>
<feature type="transmembrane region" description="Helical" evidence="13">
    <location>
        <begin position="298"/>
        <end position="326"/>
    </location>
</feature>
<evidence type="ECO:0000256" key="1">
    <source>
        <dbReference type="ARBA" id="ARBA00004651"/>
    </source>
</evidence>
<evidence type="ECO:0000256" key="13">
    <source>
        <dbReference type="SAM" id="Phobius"/>
    </source>
</evidence>
<evidence type="ECO:0000256" key="11">
    <source>
        <dbReference type="ARBA" id="ARBA00043264"/>
    </source>
</evidence>
<keyword evidence="2" id="KW-0813">Transport</keyword>
<dbReference type="GO" id="GO:0043213">
    <property type="term" value="P:bacteriocin transport"/>
    <property type="evidence" value="ECO:0007669"/>
    <property type="project" value="UniProtKB-KW"/>
</dbReference>
<feature type="domain" description="Peptidase C39" evidence="16">
    <location>
        <begin position="24"/>
        <end position="143"/>
    </location>
</feature>
<dbReference type="InterPro" id="IPR039421">
    <property type="entry name" value="Type_1_exporter"/>
</dbReference>
<dbReference type="PANTHER" id="PTHR24221:SF654">
    <property type="entry name" value="ATP-BINDING CASSETTE SUB-FAMILY B MEMBER 6"/>
    <property type="match status" value="1"/>
</dbReference>
<evidence type="ECO:0000313" key="18">
    <source>
        <dbReference type="Proteomes" id="UP000649739"/>
    </source>
</evidence>
<dbReference type="AlphaFoldDB" id="A0A8J3BES5"/>
<evidence type="ECO:0000256" key="2">
    <source>
        <dbReference type="ARBA" id="ARBA00022448"/>
    </source>
</evidence>
<feature type="transmembrane region" description="Helical" evidence="13">
    <location>
        <begin position="430"/>
        <end position="453"/>
    </location>
</feature>
<comment type="similarity">
    <text evidence="12">Belongs to the ABC transporter superfamily. Lipid exporter (TC 3.A.1.106) family.</text>
</comment>
<feature type="transmembrane region" description="Helical" evidence="13">
    <location>
        <begin position="391"/>
        <end position="418"/>
    </location>
</feature>
<dbReference type="InterPro" id="IPR003439">
    <property type="entry name" value="ABC_transporter-like_ATP-bd"/>
</dbReference>
<keyword evidence="6" id="KW-0378">Hydrolase</keyword>
<comment type="caution">
    <text evidence="17">The sequence shown here is derived from an EMBL/GenBank/DDBJ whole genome shotgun (WGS) entry which is preliminary data.</text>
</comment>
<feature type="transmembrane region" description="Helical" evidence="13">
    <location>
        <begin position="172"/>
        <end position="193"/>
    </location>
</feature>
<evidence type="ECO:0000259" key="15">
    <source>
        <dbReference type="PROSITE" id="PS50929"/>
    </source>
</evidence>
<dbReference type="PROSITE" id="PS00211">
    <property type="entry name" value="ABC_TRANSPORTER_1"/>
    <property type="match status" value="1"/>
</dbReference>
<proteinExistence type="inferred from homology"/>
<dbReference type="PROSITE" id="PS50893">
    <property type="entry name" value="ABC_TRANSPORTER_2"/>
    <property type="match status" value="1"/>
</dbReference>
<keyword evidence="9 13" id="KW-1133">Transmembrane helix</keyword>
<keyword evidence="6" id="KW-0788">Thiol protease</keyword>
<dbReference type="Pfam" id="PF03412">
    <property type="entry name" value="Peptidase_C39"/>
    <property type="match status" value="1"/>
</dbReference>
<dbReference type="InterPro" id="IPR036640">
    <property type="entry name" value="ABC1_TM_sf"/>
</dbReference>
<dbReference type="GO" id="GO:0005524">
    <property type="term" value="F:ATP binding"/>
    <property type="evidence" value="ECO:0007669"/>
    <property type="project" value="UniProtKB-KW"/>
</dbReference>
<keyword evidence="3" id="KW-1003">Cell membrane</keyword>
<accession>A0A8J3BES5</accession>
<dbReference type="PROSITE" id="PS50990">
    <property type="entry name" value="PEPTIDASE_C39"/>
    <property type="match status" value="1"/>
</dbReference>
<dbReference type="PROSITE" id="PS50929">
    <property type="entry name" value="ABC_TM1F"/>
    <property type="match status" value="1"/>
</dbReference>
<evidence type="ECO:0000259" key="14">
    <source>
        <dbReference type="PROSITE" id="PS50893"/>
    </source>
</evidence>
<evidence type="ECO:0000256" key="10">
    <source>
        <dbReference type="ARBA" id="ARBA00023136"/>
    </source>
</evidence>
<dbReference type="GO" id="GO:0034040">
    <property type="term" value="F:ATPase-coupled lipid transmembrane transporter activity"/>
    <property type="evidence" value="ECO:0007669"/>
    <property type="project" value="TreeGrafter"/>
</dbReference>
<evidence type="ECO:0000313" key="17">
    <source>
        <dbReference type="EMBL" id="GGK05407.1"/>
    </source>
</evidence>
<dbReference type="InterPro" id="IPR011527">
    <property type="entry name" value="ABC1_TM_dom"/>
</dbReference>
<keyword evidence="11" id="KW-0080">Bacteriocin transport</keyword>
<dbReference type="PANTHER" id="PTHR24221">
    <property type="entry name" value="ATP-BINDING CASSETTE SUB-FAMILY B"/>
    <property type="match status" value="1"/>
</dbReference>
<dbReference type="NCBIfam" id="TIGR03796">
    <property type="entry name" value="NHLM_micro_ABC1"/>
    <property type="match status" value="1"/>
</dbReference>
<dbReference type="Pfam" id="PF00005">
    <property type="entry name" value="ABC_tran"/>
    <property type="match status" value="1"/>
</dbReference>
<dbReference type="GO" id="GO:0006508">
    <property type="term" value="P:proteolysis"/>
    <property type="evidence" value="ECO:0007669"/>
    <property type="project" value="InterPro"/>
</dbReference>
<keyword evidence="7" id="KW-0067">ATP-binding</keyword>
<dbReference type="GO" id="GO:0140359">
    <property type="term" value="F:ABC-type transporter activity"/>
    <property type="evidence" value="ECO:0007669"/>
    <property type="project" value="InterPro"/>
</dbReference>
<dbReference type="EMBL" id="BMQB01000010">
    <property type="protein sequence ID" value="GGK05407.1"/>
    <property type="molecule type" value="Genomic_DNA"/>
</dbReference>
<keyword evidence="4 13" id="KW-0812">Transmembrane</keyword>
<keyword evidence="5" id="KW-0547">Nucleotide-binding</keyword>
<reference evidence="17" key="1">
    <citation type="journal article" date="2014" name="Int. J. Syst. Evol. Microbiol.">
        <title>Complete genome sequence of Corynebacterium casei LMG S-19264T (=DSM 44701T), isolated from a smear-ripened cheese.</title>
        <authorList>
            <consortium name="US DOE Joint Genome Institute (JGI-PGF)"/>
            <person name="Walter F."/>
            <person name="Albersmeier A."/>
            <person name="Kalinowski J."/>
            <person name="Ruckert C."/>
        </authorList>
    </citation>
    <scope>NUCLEOTIDE SEQUENCE</scope>
    <source>
        <strain evidence="17">JCM 3090</strain>
    </source>
</reference>
<feature type="domain" description="ABC transporter" evidence="14">
    <location>
        <begin position="489"/>
        <end position="722"/>
    </location>
</feature>
<organism evidence="17 18">
    <name type="scientific">Pilimelia anulata</name>
    <dbReference type="NCBI Taxonomy" id="53371"/>
    <lineage>
        <taxon>Bacteria</taxon>
        <taxon>Bacillati</taxon>
        <taxon>Actinomycetota</taxon>
        <taxon>Actinomycetes</taxon>
        <taxon>Micromonosporales</taxon>
        <taxon>Micromonosporaceae</taxon>
        <taxon>Pilimelia</taxon>
    </lineage>
</organism>
<reference evidence="17" key="2">
    <citation type="submission" date="2020-09" db="EMBL/GenBank/DDBJ databases">
        <authorList>
            <person name="Sun Q."/>
            <person name="Ohkuma M."/>
        </authorList>
    </citation>
    <scope>NUCLEOTIDE SEQUENCE</scope>
    <source>
        <strain evidence="17">JCM 3090</strain>
    </source>
</reference>
<evidence type="ECO:0000256" key="8">
    <source>
        <dbReference type="ARBA" id="ARBA00022927"/>
    </source>
</evidence>
<keyword evidence="10 13" id="KW-0472">Membrane</keyword>
<dbReference type="GO" id="GO:0005886">
    <property type="term" value="C:plasma membrane"/>
    <property type="evidence" value="ECO:0007669"/>
    <property type="project" value="UniProtKB-SubCell"/>
</dbReference>
<dbReference type="InterPro" id="IPR027417">
    <property type="entry name" value="P-loop_NTPase"/>
</dbReference>
<gene>
    <name evidence="17" type="ORF">GCM10010123_39100</name>
</gene>
<name>A0A8J3BES5_9ACTN</name>
<dbReference type="SMART" id="SM00382">
    <property type="entry name" value="AAA"/>
    <property type="match status" value="1"/>
</dbReference>
<evidence type="ECO:0000256" key="6">
    <source>
        <dbReference type="ARBA" id="ARBA00022807"/>
    </source>
</evidence>
<dbReference type="SUPFAM" id="SSF90123">
    <property type="entry name" value="ABC transporter transmembrane region"/>
    <property type="match status" value="1"/>
</dbReference>
<keyword evidence="6" id="KW-0645">Protease</keyword>
<dbReference type="InterPro" id="IPR003593">
    <property type="entry name" value="AAA+_ATPase"/>
</dbReference>
<comment type="subcellular location">
    <subcellularLocation>
        <location evidence="1">Cell membrane</location>
        <topology evidence="1">Multi-pass membrane protein</topology>
    </subcellularLocation>
</comment>
<evidence type="ECO:0000256" key="9">
    <source>
        <dbReference type="ARBA" id="ARBA00022989"/>
    </source>
</evidence>
<dbReference type="SUPFAM" id="SSF52540">
    <property type="entry name" value="P-loop containing nucleoside triphosphate hydrolases"/>
    <property type="match status" value="1"/>
</dbReference>
<feature type="domain" description="ABC transmembrane type-1" evidence="15">
    <location>
        <begin position="176"/>
        <end position="455"/>
    </location>
</feature>
<evidence type="ECO:0000256" key="4">
    <source>
        <dbReference type="ARBA" id="ARBA00022692"/>
    </source>
</evidence>
<keyword evidence="18" id="KW-1185">Reference proteome</keyword>
<dbReference type="Proteomes" id="UP000649739">
    <property type="component" value="Unassembled WGS sequence"/>
</dbReference>
<dbReference type="Pfam" id="PF00664">
    <property type="entry name" value="ABC_membrane"/>
    <property type="match status" value="1"/>
</dbReference>
<evidence type="ECO:0000256" key="7">
    <source>
        <dbReference type="ARBA" id="ARBA00022840"/>
    </source>
</evidence>
<evidence type="ECO:0000256" key="5">
    <source>
        <dbReference type="ARBA" id="ARBA00022741"/>
    </source>
</evidence>
<dbReference type="InterPro" id="IPR005074">
    <property type="entry name" value="Peptidase_C39"/>
</dbReference>
<dbReference type="GO" id="GO:0008234">
    <property type="term" value="F:cysteine-type peptidase activity"/>
    <property type="evidence" value="ECO:0007669"/>
    <property type="project" value="UniProtKB-KW"/>
</dbReference>
<protein>
    <submittedName>
        <fullName evidence="17">NHLP family bacteriocin export ABC transporter peptidase/permease/ATPase</fullName>
    </submittedName>
</protein>
<dbReference type="Gene3D" id="3.90.70.10">
    <property type="entry name" value="Cysteine proteinases"/>
    <property type="match status" value="1"/>
</dbReference>
<dbReference type="FunFam" id="3.40.50.300:FF:000299">
    <property type="entry name" value="ABC transporter ATP-binding protein/permease"/>
    <property type="match status" value="1"/>
</dbReference>
<dbReference type="GO" id="GO:0015031">
    <property type="term" value="P:protein transport"/>
    <property type="evidence" value="ECO:0007669"/>
    <property type="project" value="UniProtKB-KW"/>
</dbReference>
<dbReference type="GO" id="GO:0016887">
    <property type="term" value="F:ATP hydrolysis activity"/>
    <property type="evidence" value="ECO:0007669"/>
    <property type="project" value="InterPro"/>
</dbReference>
<feature type="transmembrane region" description="Helical" evidence="13">
    <location>
        <begin position="213"/>
        <end position="230"/>
    </location>
</feature>
<dbReference type="Gene3D" id="3.40.50.300">
    <property type="entry name" value="P-loop containing nucleotide triphosphate hydrolases"/>
    <property type="match status" value="1"/>
</dbReference>
<evidence type="ECO:0000256" key="12">
    <source>
        <dbReference type="ARBA" id="ARBA00061644"/>
    </source>
</evidence>
<sequence length="722" mass="75809">MTATAPGPARAGHRRPVRVPTVLQMEAVECGAAALAMILRHHGRHVPLEELRVACAVSRDGSNAVSILTAARAYGLVAGGARVELDDLPAATFPLIAFWDFNHFLVVEGTARAGLLVNDPAAGRRVVPWDEVDARFTGVVLELRPGPDFTPGGRPPGTLRSLAARLRGSRDGVAYVLLAGVALIVPAMGAPIATQLFTDEVLVPNLPGGAGPLLGALAVVIVLQAWLAWWQRTVINRFDLRLSVTMAATFLRHALRLPLTFYAQRSVGDIAYRLQLGGEVARVVSTQLAPALLQACTAVLYLVLMLLLSPPLTLIAAAAAVVDVLVLRAARRHREDASGVVVREESALHAVSYYGLRTIESVKAAGGEDDLFAKVTGFHARAANARQRLEVPYTVVSAVPALTAQLATIGVVAAGALLVLRDELTLGQLMAFSVLVSGFLAPIAVLVGLGGAVQQARGHLDRIDDLLRYPAPAPAPAAALPPGRLRGELELRDVTFGYSPAGPPLLDGFSLRVRPGQRVALVGGSGSGKTTVARLITGLVTPWSGEVLLDGVPRGDLPAPLLAASLALVDQEIVLFAGTVRDNIAFLDTTLPDAAVVAAARDAAIHDDITARPGGYGAAVADGGRNFSGGQQQRIEIARALATDPTVLVLDEATSALDPGTEQLIDRAVRRRSCTTIVVAHRLSTIRDCDEIIVLDRGRVAERGTHDELLARAGAYAALVTA</sequence>